<dbReference type="Proteomes" id="UP000184327">
    <property type="component" value="Unassembled WGS sequence"/>
</dbReference>
<keyword evidence="2" id="KW-1185">Reference proteome</keyword>
<reference evidence="1 2" key="1">
    <citation type="submission" date="2016-11" db="EMBL/GenBank/DDBJ databases">
        <authorList>
            <person name="Jaros S."/>
            <person name="Januszkiewicz K."/>
            <person name="Wedrychowicz H."/>
        </authorList>
    </citation>
    <scope>NUCLEOTIDE SEQUENCE [LARGE SCALE GENOMIC DNA]</scope>
    <source>
        <strain evidence="1 2">DSM 16112</strain>
    </source>
</reference>
<evidence type="ECO:0008006" key="3">
    <source>
        <dbReference type="Google" id="ProtNLM"/>
    </source>
</evidence>
<accession>A0A1M5E8F4</accession>
<evidence type="ECO:0000313" key="2">
    <source>
        <dbReference type="Proteomes" id="UP000184327"/>
    </source>
</evidence>
<name>A0A1M5E8F4_9BURK</name>
<gene>
    <name evidence="1" type="ORF">SAMN02745117_02545</name>
</gene>
<dbReference type="STRING" id="1122156.SAMN02745117_02545"/>
<dbReference type="EMBL" id="FQUZ01000039">
    <property type="protein sequence ID" value="SHF75424.1"/>
    <property type="molecule type" value="Genomic_DNA"/>
</dbReference>
<dbReference type="Pfam" id="PF14334">
    <property type="entry name" value="DUF4390"/>
    <property type="match status" value="1"/>
</dbReference>
<organism evidence="1 2">
    <name type="scientific">Lampropedia hyalina DSM 16112</name>
    <dbReference type="NCBI Taxonomy" id="1122156"/>
    <lineage>
        <taxon>Bacteria</taxon>
        <taxon>Pseudomonadati</taxon>
        <taxon>Pseudomonadota</taxon>
        <taxon>Betaproteobacteria</taxon>
        <taxon>Burkholderiales</taxon>
        <taxon>Comamonadaceae</taxon>
        <taxon>Lampropedia</taxon>
    </lineage>
</organism>
<protein>
    <recommendedName>
        <fullName evidence="3">DUF4390 domain-containing protein</fullName>
    </recommendedName>
</protein>
<evidence type="ECO:0000313" key="1">
    <source>
        <dbReference type="EMBL" id="SHF75424.1"/>
    </source>
</evidence>
<proteinExistence type="predicted"/>
<dbReference type="AlphaFoldDB" id="A0A1M5E8F4"/>
<sequence length="184" mass="21068">MSVPAPAQFGDSLVQEVRLLYVPQDGLYFSSASVLMLPASVRAALEQGIPVYFMAEVRLTRPRWWLLSHEDAFQQRFWRLSYQPLTRKWRVQMSSISSEHTDQPTGLAQAFDSLADALASMQRIAGWKVARSDELRPGTVYDVEFAFGLDKRRIPRPLQISEVGRASWDLELVMHRLFEMPSLP</sequence>
<dbReference type="InterPro" id="IPR025500">
    <property type="entry name" value="DUF4390"/>
</dbReference>